<dbReference type="EMBL" id="BLVO01000004">
    <property type="protein sequence ID" value="GFM32047.1"/>
    <property type="molecule type" value="Genomic_DNA"/>
</dbReference>
<dbReference type="GO" id="GO:0051539">
    <property type="term" value="F:4 iron, 4 sulfur cluster binding"/>
    <property type="evidence" value="ECO:0007669"/>
    <property type="project" value="UniProtKB-KW"/>
</dbReference>
<keyword evidence="3" id="KW-0479">Metal-binding</keyword>
<evidence type="ECO:0000256" key="2">
    <source>
        <dbReference type="ARBA" id="ARBA00022485"/>
    </source>
</evidence>
<evidence type="ECO:0000313" key="9">
    <source>
        <dbReference type="EMBL" id="GFM32047.1"/>
    </source>
</evidence>
<keyword evidence="1" id="KW-0813">Transport</keyword>
<evidence type="ECO:0000256" key="3">
    <source>
        <dbReference type="ARBA" id="ARBA00022723"/>
    </source>
</evidence>
<feature type="transmembrane region" description="Helical" evidence="7">
    <location>
        <begin position="82"/>
        <end position="102"/>
    </location>
</feature>
<keyword evidence="7" id="KW-0812">Transmembrane</keyword>
<keyword evidence="7" id="KW-1133">Transmembrane helix</keyword>
<evidence type="ECO:0000256" key="5">
    <source>
        <dbReference type="ARBA" id="ARBA00023004"/>
    </source>
</evidence>
<feature type="transmembrane region" description="Helical" evidence="7">
    <location>
        <begin position="132"/>
        <end position="151"/>
    </location>
</feature>
<proteinExistence type="predicted"/>
<dbReference type="PROSITE" id="PS00198">
    <property type="entry name" value="4FE4S_FER_1"/>
    <property type="match status" value="1"/>
</dbReference>
<dbReference type="PANTHER" id="PTHR30176:SF3">
    <property type="entry name" value="FERREDOXIN-TYPE PROTEIN NAPH"/>
    <property type="match status" value="1"/>
</dbReference>
<dbReference type="RefSeq" id="WP_174403723.1">
    <property type="nucleotide sequence ID" value="NZ_BLVO01000004.1"/>
</dbReference>
<dbReference type="AlphaFoldDB" id="A0A7J0BEE1"/>
<reference evidence="9 10" key="1">
    <citation type="submission" date="2020-05" db="EMBL/GenBank/DDBJ databases">
        <title>Draft genome sequence of Desulfovibrio sp. strain HN2T.</title>
        <authorList>
            <person name="Ueno A."/>
            <person name="Tamazawa S."/>
            <person name="Tamamura S."/>
            <person name="Murakami T."/>
            <person name="Kiyama T."/>
            <person name="Inomata H."/>
            <person name="Amano Y."/>
            <person name="Miyakawa K."/>
            <person name="Tamaki H."/>
            <person name="Naganuma T."/>
            <person name="Kaneko K."/>
        </authorList>
    </citation>
    <scope>NUCLEOTIDE SEQUENCE [LARGE SCALE GENOMIC DNA]</scope>
    <source>
        <strain evidence="9 10">HN2</strain>
    </source>
</reference>
<keyword evidence="6" id="KW-0411">Iron-sulfur</keyword>
<dbReference type="Pfam" id="PF00037">
    <property type="entry name" value="Fer4"/>
    <property type="match status" value="1"/>
</dbReference>
<feature type="domain" description="4Fe-4S ferredoxin-type" evidence="8">
    <location>
        <begin position="241"/>
        <end position="270"/>
    </location>
</feature>
<sequence length="275" mass="29858">MPSTINNTGANTSSDAGGSCSSCACGKGQGILQGLWPRRVIQAVSFYFLAEFSYYGIFRCPFAVPYVSCANCPVVQCPGRKLWLVVLSGILVSGLLFGRAFCGYACPVGTLSDIFSQVALVKRRMAPMVKRVLHMGKYLAAAGAVYVFFAMHNPRWAVPIRTGEFVNSTMLTFEHANLFWLVRTGVVSAAILLGLLIPYFFCRFLCPTGGVLEVLRRFSLFGYSMNSACVDCGKCDRHCKLDTRPGESNCTNCGSCVDTCPVDAIAITRGLKPKN</sequence>
<evidence type="ECO:0000256" key="4">
    <source>
        <dbReference type="ARBA" id="ARBA00022982"/>
    </source>
</evidence>
<dbReference type="InterPro" id="IPR017900">
    <property type="entry name" value="4Fe4S_Fe_S_CS"/>
</dbReference>
<evidence type="ECO:0000313" key="10">
    <source>
        <dbReference type="Proteomes" id="UP000503840"/>
    </source>
</evidence>
<keyword evidence="10" id="KW-1185">Reference proteome</keyword>
<keyword evidence="4" id="KW-0249">Electron transport</keyword>
<dbReference type="Pfam" id="PF12801">
    <property type="entry name" value="Fer4_5"/>
    <property type="match status" value="2"/>
</dbReference>
<gene>
    <name evidence="9" type="ORF">DSM101010T_04120</name>
</gene>
<dbReference type="GO" id="GO:0005886">
    <property type="term" value="C:plasma membrane"/>
    <property type="evidence" value="ECO:0007669"/>
    <property type="project" value="TreeGrafter"/>
</dbReference>
<evidence type="ECO:0000259" key="8">
    <source>
        <dbReference type="PROSITE" id="PS51379"/>
    </source>
</evidence>
<dbReference type="InterPro" id="IPR051684">
    <property type="entry name" value="Electron_Trans/Redox"/>
</dbReference>
<comment type="caution">
    <text evidence="9">The sequence shown here is derived from an EMBL/GenBank/DDBJ whole genome shotgun (WGS) entry which is preliminary data.</text>
</comment>
<dbReference type="SUPFAM" id="SSF54862">
    <property type="entry name" value="4Fe-4S ferredoxins"/>
    <property type="match status" value="1"/>
</dbReference>
<keyword evidence="2" id="KW-0004">4Fe-4S</keyword>
<name>A0A7J0BEE1_9BACT</name>
<dbReference type="PANTHER" id="PTHR30176">
    <property type="entry name" value="FERREDOXIN-TYPE PROTEIN NAPH"/>
    <property type="match status" value="1"/>
</dbReference>
<dbReference type="Proteomes" id="UP000503840">
    <property type="component" value="Unassembled WGS sequence"/>
</dbReference>
<accession>A0A7J0BEE1</accession>
<organism evidence="9 10">
    <name type="scientific">Desulfovibrio subterraneus</name>
    <dbReference type="NCBI Taxonomy" id="2718620"/>
    <lineage>
        <taxon>Bacteria</taxon>
        <taxon>Pseudomonadati</taxon>
        <taxon>Thermodesulfobacteriota</taxon>
        <taxon>Desulfovibrionia</taxon>
        <taxon>Desulfovibrionales</taxon>
        <taxon>Desulfovibrionaceae</taxon>
        <taxon>Desulfovibrio</taxon>
    </lineage>
</organism>
<dbReference type="InterPro" id="IPR017896">
    <property type="entry name" value="4Fe4S_Fe-S-bd"/>
</dbReference>
<evidence type="ECO:0000256" key="7">
    <source>
        <dbReference type="SAM" id="Phobius"/>
    </source>
</evidence>
<keyword evidence="7" id="KW-0472">Membrane</keyword>
<feature type="transmembrane region" description="Helical" evidence="7">
    <location>
        <begin position="178"/>
        <end position="201"/>
    </location>
</feature>
<evidence type="ECO:0000256" key="1">
    <source>
        <dbReference type="ARBA" id="ARBA00022448"/>
    </source>
</evidence>
<evidence type="ECO:0000256" key="6">
    <source>
        <dbReference type="ARBA" id="ARBA00023014"/>
    </source>
</evidence>
<keyword evidence="5" id="KW-0408">Iron</keyword>
<dbReference type="GO" id="GO:0046872">
    <property type="term" value="F:metal ion binding"/>
    <property type="evidence" value="ECO:0007669"/>
    <property type="project" value="UniProtKB-KW"/>
</dbReference>
<protein>
    <recommendedName>
        <fullName evidence="8">4Fe-4S ferredoxin-type domain-containing protein</fullName>
    </recommendedName>
</protein>
<dbReference type="PROSITE" id="PS51379">
    <property type="entry name" value="4FE4S_FER_2"/>
    <property type="match status" value="1"/>
</dbReference>